<evidence type="ECO:0000313" key="5">
    <source>
        <dbReference type="Proteomes" id="UP000652354"/>
    </source>
</evidence>
<keyword evidence="2" id="KW-0732">Signal</keyword>
<name>A0A919UKU6_9MICO</name>
<dbReference type="PANTHER" id="PTHR42852">
    <property type="entry name" value="THIOL:DISULFIDE INTERCHANGE PROTEIN DSBE"/>
    <property type="match status" value="1"/>
</dbReference>
<feature type="signal peptide" evidence="2">
    <location>
        <begin position="1"/>
        <end position="25"/>
    </location>
</feature>
<reference evidence="4" key="1">
    <citation type="submission" date="2021-01" db="EMBL/GenBank/DDBJ databases">
        <title>Whole genome shotgun sequence of Demequina activiva NBRC 110675.</title>
        <authorList>
            <person name="Komaki H."/>
            <person name="Tamura T."/>
        </authorList>
    </citation>
    <scope>NUCLEOTIDE SEQUENCE</scope>
    <source>
        <strain evidence="4">NBRC 110675</strain>
    </source>
</reference>
<accession>A0A919UKU6</accession>
<feature type="chain" id="PRO_5037622542" description="Thioredoxin domain-containing protein" evidence="2">
    <location>
        <begin position="26"/>
        <end position="210"/>
    </location>
</feature>
<evidence type="ECO:0000256" key="1">
    <source>
        <dbReference type="SAM" id="MobiDB-lite"/>
    </source>
</evidence>
<dbReference type="GO" id="GO:0016491">
    <property type="term" value="F:oxidoreductase activity"/>
    <property type="evidence" value="ECO:0007669"/>
    <property type="project" value="InterPro"/>
</dbReference>
<dbReference type="SUPFAM" id="SSF52833">
    <property type="entry name" value="Thioredoxin-like"/>
    <property type="match status" value="1"/>
</dbReference>
<feature type="region of interest" description="Disordered" evidence="1">
    <location>
        <begin position="26"/>
        <end position="72"/>
    </location>
</feature>
<proteinExistence type="predicted"/>
<gene>
    <name evidence="4" type="ORF">Dac01nite_08100</name>
</gene>
<dbReference type="EMBL" id="BONR01000001">
    <property type="protein sequence ID" value="GIG54058.1"/>
    <property type="molecule type" value="Genomic_DNA"/>
</dbReference>
<dbReference type="InterPro" id="IPR013766">
    <property type="entry name" value="Thioredoxin_domain"/>
</dbReference>
<dbReference type="PANTHER" id="PTHR42852:SF17">
    <property type="entry name" value="THIOREDOXIN-LIKE PROTEIN HI_1115"/>
    <property type="match status" value="1"/>
</dbReference>
<feature type="compositionally biased region" description="Acidic residues" evidence="1">
    <location>
        <begin position="47"/>
        <end position="71"/>
    </location>
</feature>
<evidence type="ECO:0000313" key="4">
    <source>
        <dbReference type="EMBL" id="GIG54058.1"/>
    </source>
</evidence>
<feature type="domain" description="Thioredoxin" evidence="3">
    <location>
        <begin position="72"/>
        <end position="209"/>
    </location>
</feature>
<dbReference type="Gene3D" id="3.40.30.10">
    <property type="entry name" value="Glutaredoxin"/>
    <property type="match status" value="1"/>
</dbReference>
<dbReference type="PROSITE" id="PS51257">
    <property type="entry name" value="PROKAR_LIPOPROTEIN"/>
    <property type="match status" value="1"/>
</dbReference>
<dbReference type="RefSeq" id="WP_203653530.1">
    <property type="nucleotide sequence ID" value="NZ_BONR01000001.1"/>
</dbReference>
<comment type="caution">
    <text evidence="4">The sequence shown here is derived from an EMBL/GenBank/DDBJ whole genome shotgun (WGS) entry which is preliminary data.</text>
</comment>
<feature type="compositionally biased region" description="Low complexity" evidence="1">
    <location>
        <begin position="26"/>
        <end position="40"/>
    </location>
</feature>
<dbReference type="Proteomes" id="UP000652354">
    <property type="component" value="Unassembled WGS sequence"/>
</dbReference>
<evidence type="ECO:0000259" key="3">
    <source>
        <dbReference type="PROSITE" id="PS51352"/>
    </source>
</evidence>
<organism evidence="4 5">
    <name type="scientific">Demequina activiva</name>
    <dbReference type="NCBI Taxonomy" id="1582364"/>
    <lineage>
        <taxon>Bacteria</taxon>
        <taxon>Bacillati</taxon>
        <taxon>Actinomycetota</taxon>
        <taxon>Actinomycetes</taxon>
        <taxon>Micrococcales</taxon>
        <taxon>Demequinaceae</taxon>
        <taxon>Demequina</taxon>
    </lineage>
</organism>
<dbReference type="AlphaFoldDB" id="A0A919UKU6"/>
<sequence>MTTFAARLAVLAGASALALTACATAAEPESPGASPEPEMSATHDAMDDAMEEPTDEADAMEDDAMSDDSMESVEVPEALQFTTTTLAGAEFDGASLVGQDAIVWVWASWCPICQSEAPAVAAANEQLPDGVTIYGLPGNADLASSQQFVEEYGLGDIEHIFTEDGSLWSNFGVSYQPALVLINDDGTFETMPGSSGEAQIIEAAEQLAAS</sequence>
<dbReference type="Pfam" id="PF00578">
    <property type="entry name" value="AhpC-TSA"/>
    <property type="match status" value="1"/>
</dbReference>
<protein>
    <recommendedName>
        <fullName evidence="3">Thioredoxin domain-containing protein</fullName>
    </recommendedName>
</protein>
<dbReference type="InterPro" id="IPR000866">
    <property type="entry name" value="AhpC/TSA"/>
</dbReference>
<dbReference type="GO" id="GO:0016209">
    <property type="term" value="F:antioxidant activity"/>
    <property type="evidence" value="ECO:0007669"/>
    <property type="project" value="InterPro"/>
</dbReference>
<dbReference type="InterPro" id="IPR050553">
    <property type="entry name" value="Thioredoxin_ResA/DsbE_sf"/>
</dbReference>
<keyword evidence="5" id="KW-1185">Reference proteome</keyword>
<dbReference type="InterPro" id="IPR036249">
    <property type="entry name" value="Thioredoxin-like_sf"/>
</dbReference>
<dbReference type="PROSITE" id="PS51352">
    <property type="entry name" value="THIOREDOXIN_2"/>
    <property type="match status" value="1"/>
</dbReference>
<evidence type="ECO:0000256" key="2">
    <source>
        <dbReference type="SAM" id="SignalP"/>
    </source>
</evidence>